<dbReference type="Proteomes" id="UP000613030">
    <property type="component" value="Unassembled WGS sequence"/>
</dbReference>
<evidence type="ECO:0000313" key="2">
    <source>
        <dbReference type="Proteomes" id="UP000613030"/>
    </source>
</evidence>
<evidence type="ECO:0000313" key="1">
    <source>
        <dbReference type="EMBL" id="MBL0741918.1"/>
    </source>
</evidence>
<proteinExistence type="predicted"/>
<dbReference type="RefSeq" id="WP_202009538.1">
    <property type="nucleotide sequence ID" value="NZ_JAERRB010000003.1"/>
</dbReference>
<keyword evidence="2" id="KW-1185">Reference proteome</keyword>
<accession>A0ABS1KQZ8</accession>
<name>A0ABS1KQZ8_9BACT</name>
<sequence>MKRQLSYIVFLAAALASCEKKETHYDLQGCLTPEQQQKVLTSVMHYASKLAPEATPDTKFDAKFDWYYERAVKEAHIMYCALDTRDSTYHLFIARKARSITPMEEGIAVNLKWNAGHGKLSTYEEIFRTWKMPHDTLTKRGLFLFNTMMTGGDLKLYTSKFQQDRFIEFPDDRFVFDKEKRQWKDLEMDSVKLN</sequence>
<comment type="caution">
    <text evidence="1">The sequence shown here is derived from an EMBL/GenBank/DDBJ whole genome shotgun (WGS) entry which is preliminary data.</text>
</comment>
<dbReference type="PROSITE" id="PS51257">
    <property type="entry name" value="PROKAR_LIPOPROTEIN"/>
    <property type="match status" value="1"/>
</dbReference>
<gene>
    <name evidence="1" type="ORF">JI741_11855</name>
</gene>
<reference evidence="1 2" key="1">
    <citation type="submission" date="2021-01" db="EMBL/GenBank/DDBJ databases">
        <title>Chryseolinea sp. Jin1 Genome sequencing and assembly.</title>
        <authorList>
            <person name="Kim I."/>
        </authorList>
    </citation>
    <scope>NUCLEOTIDE SEQUENCE [LARGE SCALE GENOMIC DNA]</scope>
    <source>
        <strain evidence="1 2">Jin1</strain>
    </source>
</reference>
<organism evidence="1 2">
    <name type="scientific">Chryseolinea lacunae</name>
    <dbReference type="NCBI Taxonomy" id="2801331"/>
    <lineage>
        <taxon>Bacteria</taxon>
        <taxon>Pseudomonadati</taxon>
        <taxon>Bacteroidota</taxon>
        <taxon>Cytophagia</taxon>
        <taxon>Cytophagales</taxon>
        <taxon>Fulvivirgaceae</taxon>
        <taxon>Chryseolinea</taxon>
    </lineage>
</organism>
<dbReference type="EMBL" id="JAERRB010000003">
    <property type="protein sequence ID" value="MBL0741918.1"/>
    <property type="molecule type" value="Genomic_DNA"/>
</dbReference>
<protein>
    <recommendedName>
        <fullName evidence="3">Lipoprotein</fullName>
    </recommendedName>
</protein>
<evidence type="ECO:0008006" key="3">
    <source>
        <dbReference type="Google" id="ProtNLM"/>
    </source>
</evidence>